<proteinExistence type="predicted"/>
<comment type="caution">
    <text evidence="1">The sequence shown here is derived from an EMBL/GenBank/DDBJ whole genome shotgun (WGS) entry which is preliminary data.</text>
</comment>
<accession>A0A9W9ZDC1</accession>
<feature type="non-terminal residue" evidence="1">
    <location>
        <position position="108"/>
    </location>
</feature>
<dbReference type="OrthoDB" id="5963582at2759"/>
<protein>
    <submittedName>
        <fullName evidence="1">Uncharacterized protein</fullName>
    </submittedName>
</protein>
<evidence type="ECO:0000313" key="2">
    <source>
        <dbReference type="Proteomes" id="UP001163046"/>
    </source>
</evidence>
<reference evidence="1" key="1">
    <citation type="submission" date="2023-01" db="EMBL/GenBank/DDBJ databases">
        <title>Genome assembly of the deep-sea coral Lophelia pertusa.</title>
        <authorList>
            <person name="Herrera S."/>
            <person name="Cordes E."/>
        </authorList>
    </citation>
    <scope>NUCLEOTIDE SEQUENCE</scope>
    <source>
        <strain evidence="1">USNM1676648</strain>
        <tissue evidence="1">Polyp</tissue>
    </source>
</reference>
<gene>
    <name evidence="1" type="ORF">OS493_019630</name>
</gene>
<keyword evidence="2" id="KW-1185">Reference proteome</keyword>
<name>A0A9W9ZDC1_9CNID</name>
<dbReference type="Proteomes" id="UP001163046">
    <property type="component" value="Unassembled WGS sequence"/>
</dbReference>
<evidence type="ECO:0000313" key="1">
    <source>
        <dbReference type="EMBL" id="KAJ7378934.1"/>
    </source>
</evidence>
<dbReference type="EMBL" id="MU826361">
    <property type="protein sequence ID" value="KAJ7378934.1"/>
    <property type="molecule type" value="Genomic_DNA"/>
</dbReference>
<sequence>MSRAKYMASFTEEHFGESCKDVKVVGEGFGIIDGTFTMNSGVFNSNGDVYHNSSGQMNTDSARYVRTVVGIWQFAQPNFPDEQNFDVKSLGLLREALARAICETLKKA</sequence>
<dbReference type="AlphaFoldDB" id="A0A9W9ZDC1"/>
<organism evidence="1 2">
    <name type="scientific">Desmophyllum pertusum</name>
    <dbReference type="NCBI Taxonomy" id="174260"/>
    <lineage>
        <taxon>Eukaryota</taxon>
        <taxon>Metazoa</taxon>
        <taxon>Cnidaria</taxon>
        <taxon>Anthozoa</taxon>
        <taxon>Hexacorallia</taxon>
        <taxon>Scleractinia</taxon>
        <taxon>Caryophylliina</taxon>
        <taxon>Caryophylliidae</taxon>
        <taxon>Desmophyllum</taxon>
    </lineage>
</organism>